<dbReference type="OrthoDB" id="1493396at2"/>
<reference evidence="1 2" key="1">
    <citation type="submission" date="2019-05" db="EMBL/GenBank/DDBJ databases">
        <authorList>
            <person name="Zhang J.-Y."/>
            <person name="Feg X."/>
            <person name="Du Z.-J."/>
        </authorList>
    </citation>
    <scope>NUCLEOTIDE SEQUENCE [LARGE SCALE GENOMIC DNA]</scope>
    <source>
        <strain evidence="1 2">RZ26</strain>
    </source>
</reference>
<accession>A0A5S3PN93</accession>
<dbReference type="AlphaFoldDB" id="A0A5S3PN93"/>
<evidence type="ECO:0000313" key="2">
    <source>
        <dbReference type="Proteomes" id="UP000310314"/>
    </source>
</evidence>
<keyword evidence="2" id="KW-1185">Reference proteome</keyword>
<sequence length="162" mass="18973">MSKSCTCKKYSALKLTRDEISIRIKDSRKIKKHLIIKSKSDKGHHLYVCEICQQLWQLSSAWNWGGKDYLFKIPEIEIEDWNLEPFISPADLVIFSASMESYFEKNKLVDSENDCKREECDKKAILKDVLCKTHFIESLQRFGLLPKSPDGKIFEPYTYNVK</sequence>
<proteinExistence type="predicted"/>
<organism evidence="1 2">
    <name type="scientific">Maribacter algarum</name>
    <name type="common">ex Zhang et al. 2020</name>
    <dbReference type="NCBI Taxonomy" id="2578118"/>
    <lineage>
        <taxon>Bacteria</taxon>
        <taxon>Pseudomonadati</taxon>
        <taxon>Bacteroidota</taxon>
        <taxon>Flavobacteriia</taxon>
        <taxon>Flavobacteriales</taxon>
        <taxon>Flavobacteriaceae</taxon>
        <taxon>Maribacter</taxon>
    </lineage>
</organism>
<evidence type="ECO:0000313" key="1">
    <source>
        <dbReference type="EMBL" id="TMM55969.1"/>
    </source>
</evidence>
<name>A0A5S3PN93_9FLAO</name>
<dbReference type="RefSeq" id="WP_138658837.1">
    <property type="nucleotide sequence ID" value="NZ_VATY01000003.1"/>
</dbReference>
<protein>
    <submittedName>
        <fullName evidence="1">Uncharacterized protein</fullName>
    </submittedName>
</protein>
<dbReference type="Proteomes" id="UP000310314">
    <property type="component" value="Unassembled WGS sequence"/>
</dbReference>
<dbReference type="EMBL" id="VATY01000003">
    <property type="protein sequence ID" value="TMM55969.1"/>
    <property type="molecule type" value="Genomic_DNA"/>
</dbReference>
<gene>
    <name evidence="1" type="ORF">FEE95_15105</name>
</gene>
<comment type="caution">
    <text evidence="1">The sequence shown here is derived from an EMBL/GenBank/DDBJ whole genome shotgun (WGS) entry which is preliminary data.</text>
</comment>